<dbReference type="PROSITE" id="PS50181">
    <property type="entry name" value="FBOX"/>
    <property type="match status" value="1"/>
</dbReference>
<proteinExistence type="predicted"/>
<comment type="caution">
    <text evidence="2">The sequence shown here is derived from an EMBL/GenBank/DDBJ whole genome shotgun (WGS) entry which is preliminary data.</text>
</comment>
<dbReference type="SMART" id="SM00256">
    <property type="entry name" value="FBOX"/>
    <property type="match status" value="1"/>
</dbReference>
<feature type="domain" description="F-box" evidence="1">
    <location>
        <begin position="1"/>
        <end position="47"/>
    </location>
</feature>
<gene>
    <name evidence="2" type="ORF">V5N11_011325</name>
</gene>
<dbReference type="InterPro" id="IPR006527">
    <property type="entry name" value="F-box-assoc_dom_typ1"/>
</dbReference>
<dbReference type="PANTHER" id="PTHR31672">
    <property type="entry name" value="BNACNNG10540D PROTEIN"/>
    <property type="match status" value="1"/>
</dbReference>
<dbReference type="SUPFAM" id="SSF81383">
    <property type="entry name" value="F-box domain"/>
    <property type="match status" value="1"/>
</dbReference>
<evidence type="ECO:0000313" key="3">
    <source>
        <dbReference type="Proteomes" id="UP001558713"/>
    </source>
</evidence>
<dbReference type="InterPro" id="IPR050796">
    <property type="entry name" value="SCF_F-box_component"/>
</dbReference>
<accession>A0ABD1AF52</accession>
<dbReference type="InterPro" id="IPR036047">
    <property type="entry name" value="F-box-like_dom_sf"/>
</dbReference>
<dbReference type="Pfam" id="PF00646">
    <property type="entry name" value="F-box"/>
    <property type="match status" value="1"/>
</dbReference>
<dbReference type="EMBL" id="JBANAX010000520">
    <property type="protein sequence ID" value="KAL1205428.1"/>
    <property type="molecule type" value="Genomic_DNA"/>
</dbReference>
<evidence type="ECO:0000259" key="1">
    <source>
        <dbReference type="PROSITE" id="PS50181"/>
    </source>
</evidence>
<evidence type="ECO:0000313" key="2">
    <source>
        <dbReference type="EMBL" id="KAL1205428.1"/>
    </source>
</evidence>
<dbReference type="AlphaFoldDB" id="A0ABD1AF52"/>
<dbReference type="PANTHER" id="PTHR31672:SF10">
    <property type="entry name" value="F-BOX DOMAIN-CONTAINING PROTEIN"/>
    <property type="match status" value="1"/>
</dbReference>
<sequence>MTTMSDLPDDLAEEILSRVPLTSLSAVRTTCKKWYALSKDGIFGKSASGRKPFLGFMMKDYRVCSMKFDFVDPCIKQVSLLDQVEISQVFHCDGLLLCVSKDKSRLLVWNPYLGQTTWIQPRNNFHRLDRFAIGYDQNRNHKIVRIFGDHKTIDKLGNNPYLVFGYEIYDLSSNSWKVFSINPDWHIDFYQRGVSLKGNTYFLAEKIVIRKSGRTIKNEFIISFNFTTERFGQRLPLPFDSHNGDKFMSICCVREEQLAVLHQGWVTGHTLEIWVTNKIDPGAVLWSKFLRSISGSCKVQYTDGSFFIDEEKKVVVVVNLDGGLETGCNQTANIIGQDGYFKSVNMGEAPNLGKIGISGDMLPKFCCPLVCSYVPSLVQLQPGIISKESDD</sequence>
<dbReference type="Pfam" id="PF07734">
    <property type="entry name" value="FBA_1"/>
    <property type="match status" value="1"/>
</dbReference>
<dbReference type="Gene3D" id="1.20.1280.50">
    <property type="match status" value="1"/>
</dbReference>
<dbReference type="Proteomes" id="UP001558713">
    <property type="component" value="Unassembled WGS sequence"/>
</dbReference>
<dbReference type="InterPro" id="IPR001810">
    <property type="entry name" value="F-box_dom"/>
</dbReference>
<dbReference type="NCBIfam" id="TIGR01640">
    <property type="entry name" value="F_box_assoc_1"/>
    <property type="match status" value="1"/>
</dbReference>
<protein>
    <submittedName>
        <fullName evidence="2">F-box/kelch-repeat protein</fullName>
    </submittedName>
</protein>
<name>A0ABD1AF52_CARAN</name>
<dbReference type="CDD" id="cd22157">
    <property type="entry name" value="F-box_AtFBW1-like"/>
    <property type="match status" value="1"/>
</dbReference>
<dbReference type="InterPro" id="IPR017451">
    <property type="entry name" value="F-box-assoc_interact_dom"/>
</dbReference>
<organism evidence="2 3">
    <name type="scientific">Cardamine amara subsp. amara</name>
    <dbReference type="NCBI Taxonomy" id="228776"/>
    <lineage>
        <taxon>Eukaryota</taxon>
        <taxon>Viridiplantae</taxon>
        <taxon>Streptophyta</taxon>
        <taxon>Embryophyta</taxon>
        <taxon>Tracheophyta</taxon>
        <taxon>Spermatophyta</taxon>
        <taxon>Magnoliopsida</taxon>
        <taxon>eudicotyledons</taxon>
        <taxon>Gunneridae</taxon>
        <taxon>Pentapetalae</taxon>
        <taxon>rosids</taxon>
        <taxon>malvids</taxon>
        <taxon>Brassicales</taxon>
        <taxon>Brassicaceae</taxon>
        <taxon>Cardamineae</taxon>
        <taxon>Cardamine</taxon>
    </lineage>
</organism>
<keyword evidence="3" id="KW-1185">Reference proteome</keyword>
<reference evidence="2 3" key="1">
    <citation type="submission" date="2024-04" db="EMBL/GenBank/DDBJ databases">
        <title>Genome assembly C_amara_ONT_v2.</title>
        <authorList>
            <person name="Yant L."/>
            <person name="Moore C."/>
            <person name="Slenker M."/>
        </authorList>
    </citation>
    <scope>NUCLEOTIDE SEQUENCE [LARGE SCALE GENOMIC DNA]</scope>
    <source>
        <tissue evidence="2">Leaf</tissue>
    </source>
</reference>